<gene>
    <name evidence="3" type="primary">LOC101862119</name>
</gene>
<dbReference type="PANTHER" id="PTHR35665:SF1">
    <property type="entry name" value="PROTEIN LKAAEAR1"/>
    <property type="match status" value="1"/>
</dbReference>
<dbReference type="GeneID" id="101862119"/>
<name>A0ABM0JTX4_APLCA</name>
<dbReference type="InterPro" id="IPR029152">
    <property type="entry name" value="LKAAEAR1"/>
</dbReference>
<evidence type="ECO:0000313" key="3">
    <source>
        <dbReference type="RefSeq" id="XP_005101403.1"/>
    </source>
</evidence>
<sequence>MSNKKLPPVKNGDEEGLRFTNRKKISPAELKKLAPQQRSRYLAYEEPSKEVTDARQASMKRLIDQKKQYEKQFVPLSNEEEEERDKHAKLIGQLKAAEARNRLRIMRLRYQANRAQEISHLIACQPVALKAVRLQALVPPYFEMKDKGDNLDKFDRKRVEDLLEDAKGLITNRTS</sequence>
<reference evidence="3" key="1">
    <citation type="submission" date="2025-08" db="UniProtKB">
        <authorList>
            <consortium name="RefSeq"/>
        </authorList>
    </citation>
    <scope>IDENTIFICATION</scope>
</reference>
<evidence type="ECO:0000256" key="1">
    <source>
        <dbReference type="SAM" id="MobiDB-lite"/>
    </source>
</evidence>
<dbReference type="Proteomes" id="UP000694888">
    <property type="component" value="Unplaced"/>
</dbReference>
<accession>A0ABM0JTX4</accession>
<proteinExistence type="predicted"/>
<dbReference type="RefSeq" id="XP_005101403.1">
    <property type="nucleotide sequence ID" value="XM_005101346.3"/>
</dbReference>
<feature type="region of interest" description="Disordered" evidence="1">
    <location>
        <begin position="1"/>
        <end position="32"/>
    </location>
</feature>
<organism evidence="2 3">
    <name type="scientific">Aplysia californica</name>
    <name type="common">California sea hare</name>
    <dbReference type="NCBI Taxonomy" id="6500"/>
    <lineage>
        <taxon>Eukaryota</taxon>
        <taxon>Metazoa</taxon>
        <taxon>Spiralia</taxon>
        <taxon>Lophotrochozoa</taxon>
        <taxon>Mollusca</taxon>
        <taxon>Gastropoda</taxon>
        <taxon>Heterobranchia</taxon>
        <taxon>Euthyneura</taxon>
        <taxon>Tectipleura</taxon>
        <taxon>Aplysiida</taxon>
        <taxon>Aplysioidea</taxon>
        <taxon>Aplysiidae</taxon>
        <taxon>Aplysia</taxon>
    </lineage>
</organism>
<evidence type="ECO:0000313" key="2">
    <source>
        <dbReference type="Proteomes" id="UP000694888"/>
    </source>
</evidence>
<protein>
    <submittedName>
        <fullName evidence="3">Protein LKAAEAR1</fullName>
    </submittedName>
</protein>
<keyword evidence="2" id="KW-1185">Reference proteome</keyword>
<dbReference type="Pfam" id="PF15478">
    <property type="entry name" value="LKAAEAR"/>
    <property type="match status" value="1"/>
</dbReference>
<dbReference type="PANTHER" id="PTHR35665">
    <property type="entry name" value="PROTEIN LKAAEAR1"/>
    <property type="match status" value="1"/>
</dbReference>